<dbReference type="Proteomes" id="UP001153269">
    <property type="component" value="Unassembled WGS sequence"/>
</dbReference>
<keyword evidence="2" id="KW-1185">Reference proteome</keyword>
<dbReference type="EMBL" id="CADEAL010004223">
    <property type="protein sequence ID" value="CAB1454705.1"/>
    <property type="molecule type" value="Genomic_DNA"/>
</dbReference>
<protein>
    <submittedName>
        <fullName evidence="1">Uncharacterized protein</fullName>
    </submittedName>
</protein>
<accession>A0A9N7VUY5</accession>
<evidence type="ECO:0000313" key="1">
    <source>
        <dbReference type="EMBL" id="CAB1454705.1"/>
    </source>
</evidence>
<proteinExistence type="predicted"/>
<reference evidence="1" key="1">
    <citation type="submission" date="2020-03" db="EMBL/GenBank/DDBJ databases">
        <authorList>
            <person name="Weist P."/>
        </authorList>
    </citation>
    <scope>NUCLEOTIDE SEQUENCE</scope>
</reference>
<gene>
    <name evidence="1" type="ORF">PLEPLA_LOCUS42472</name>
</gene>
<dbReference type="AlphaFoldDB" id="A0A9N7VUY5"/>
<organism evidence="1 2">
    <name type="scientific">Pleuronectes platessa</name>
    <name type="common">European plaice</name>
    <dbReference type="NCBI Taxonomy" id="8262"/>
    <lineage>
        <taxon>Eukaryota</taxon>
        <taxon>Metazoa</taxon>
        <taxon>Chordata</taxon>
        <taxon>Craniata</taxon>
        <taxon>Vertebrata</taxon>
        <taxon>Euteleostomi</taxon>
        <taxon>Actinopterygii</taxon>
        <taxon>Neopterygii</taxon>
        <taxon>Teleostei</taxon>
        <taxon>Neoteleostei</taxon>
        <taxon>Acanthomorphata</taxon>
        <taxon>Carangaria</taxon>
        <taxon>Pleuronectiformes</taxon>
        <taxon>Pleuronectoidei</taxon>
        <taxon>Pleuronectidae</taxon>
        <taxon>Pleuronectes</taxon>
    </lineage>
</organism>
<comment type="caution">
    <text evidence="1">The sequence shown here is derived from an EMBL/GenBank/DDBJ whole genome shotgun (WGS) entry which is preliminary data.</text>
</comment>
<evidence type="ECO:0000313" key="2">
    <source>
        <dbReference type="Proteomes" id="UP001153269"/>
    </source>
</evidence>
<name>A0A9N7VUY5_PLEPL</name>
<sequence length="168" mass="18995">MRSDKLSIQESETSTCCQALLVLLLVVVVGRRSATYTQATVCGNSLTADRDRSRLKHLSARIFNRQTCTEWYSGAIENPLRRFILQLVTDGRDAWSRQTVGSACVGKAYDRPLQQMKVEIKVWMLSVWGPATSWQSKSSAFLIREKTHLWDPSMRCLAVAVLCRLKGK</sequence>